<reference evidence="3" key="1">
    <citation type="journal article" date="2014" name="Genome Biol. Evol.">
        <title>Pangenome evidence for extensive interdomain horizontal transfer affecting lineage core and shell genes in uncultured planktonic thaumarchaeota and euryarchaeota.</title>
        <authorList>
            <person name="Deschamps P."/>
            <person name="Zivanovic Y."/>
            <person name="Moreira D."/>
            <person name="Rodriguez-Valera F."/>
            <person name="Lopez-Garcia P."/>
        </authorList>
    </citation>
    <scope>NUCLEOTIDE SEQUENCE</scope>
</reference>
<keyword evidence="2" id="KW-1133">Transmembrane helix</keyword>
<feature type="transmembrane region" description="Helical" evidence="2">
    <location>
        <begin position="71"/>
        <end position="94"/>
    </location>
</feature>
<dbReference type="EMBL" id="KF900495">
    <property type="protein sequence ID" value="AIE97003.1"/>
    <property type="molecule type" value="Genomic_DNA"/>
</dbReference>
<keyword evidence="1" id="KW-0175">Coiled coil</keyword>
<name>A0A075G092_9EURY</name>
<evidence type="ECO:0000313" key="3">
    <source>
        <dbReference type="EMBL" id="AIE97003.1"/>
    </source>
</evidence>
<feature type="transmembrane region" description="Helical" evidence="2">
    <location>
        <begin position="106"/>
        <end position="125"/>
    </location>
</feature>
<organism evidence="3">
    <name type="scientific">uncultured marine group II/III euryarchaeote AD1000_88_H01</name>
    <dbReference type="NCBI Taxonomy" id="1457823"/>
    <lineage>
        <taxon>Archaea</taxon>
        <taxon>Methanobacteriati</taxon>
        <taxon>Methanobacteriota</taxon>
        <taxon>environmental samples</taxon>
    </lineage>
</organism>
<keyword evidence="2" id="KW-0812">Transmembrane</keyword>
<feature type="transmembrane region" description="Helical" evidence="2">
    <location>
        <begin position="186"/>
        <end position="216"/>
    </location>
</feature>
<evidence type="ECO:0000256" key="1">
    <source>
        <dbReference type="SAM" id="Coils"/>
    </source>
</evidence>
<evidence type="ECO:0000256" key="2">
    <source>
        <dbReference type="SAM" id="Phobius"/>
    </source>
</evidence>
<proteinExistence type="predicted"/>
<keyword evidence="2" id="KW-0472">Membrane</keyword>
<accession>A0A075G092</accession>
<dbReference type="AlphaFoldDB" id="A0A075G092"/>
<protein>
    <submittedName>
        <fullName evidence="3">Uncharacterized protein</fullName>
    </submittedName>
</protein>
<feature type="transmembrane region" description="Helical" evidence="2">
    <location>
        <begin position="146"/>
        <end position="166"/>
    </location>
</feature>
<feature type="coiled-coil region" evidence="1">
    <location>
        <begin position="232"/>
        <end position="259"/>
    </location>
</feature>
<feature type="transmembrane region" description="Helical" evidence="2">
    <location>
        <begin position="37"/>
        <end position="59"/>
    </location>
</feature>
<sequence length="262" mass="28354">MQVAFAISLLGVYVGWRGVIARMTGFYDLSGAVRYLLYGIVIGVFLALAVDQLILITIVEDSSTSAVSVPLGNLFALSLLIAAVESSLALFLVGRPRVASIRASPPFGWALGLGLGSMQAAYLIVRLFDPDLAPLSPIAGFNPFSVAMAVLIALLASMGHALPATWQGNQLLEGSRTKPFLFSTLARAILALCLVLSLFNPVFALAAAPFVVLFWFRAQETWLPSGLTPAARQAYRRTIRQADRNREKAERRIRGEIMDSEE</sequence>